<dbReference type="InterPro" id="IPR004821">
    <property type="entry name" value="Cyt_trans-like"/>
</dbReference>
<dbReference type="GO" id="GO:0033786">
    <property type="term" value="F:heptose-1-phosphate adenylyltransferase activity"/>
    <property type="evidence" value="ECO:0007669"/>
    <property type="project" value="TreeGrafter"/>
</dbReference>
<dbReference type="SUPFAM" id="SSF52374">
    <property type="entry name" value="Nucleotidylyl transferase"/>
    <property type="match status" value="1"/>
</dbReference>
<dbReference type="GO" id="GO:0005829">
    <property type="term" value="C:cytosol"/>
    <property type="evidence" value="ECO:0007669"/>
    <property type="project" value="TreeGrafter"/>
</dbReference>
<evidence type="ECO:0000256" key="4">
    <source>
        <dbReference type="ARBA" id="ARBA00022679"/>
    </source>
</evidence>
<reference evidence="14" key="1">
    <citation type="submission" date="2009-10" db="EMBL/GenBank/DDBJ databases">
        <title>Diversity of trophic interactions inside an arsenic-rich microbial ecosystem.</title>
        <authorList>
            <person name="Bertin P.N."/>
            <person name="Heinrich-Salmeron A."/>
            <person name="Pelletier E."/>
            <person name="Goulhen-Chollet F."/>
            <person name="Arsene-Ploetze F."/>
            <person name="Gallien S."/>
            <person name="Calteau A."/>
            <person name="Vallenet D."/>
            <person name="Casiot C."/>
            <person name="Chane-Woon-Ming B."/>
            <person name="Giloteaux L."/>
            <person name="Barakat M."/>
            <person name="Bonnefoy V."/>
            <person name="Bruneel O."/>
            <person name="Chandler M."/>
            <person name="Cleiss J."/>
            <person name="Duran R."/>
            <person name="Elbaz-Poulichet F."/>
            <person name="Fonknechten N."/>
            <person name="Lauga B."/>
            <person name="Mornico D."/>
            <person name="Ortet P."/>
            <person name="Schaeffer C."/>
            <person name="Siguier P."/>
            <person name="Alexander Thil Smith A."/>
            <person name="Van Dorsselaer A."/>
            <person name="Weissenbach J."/>
            <person name="Medigue C."/>
            <person name="Le Paslier D."/>
        </authorList>
    </citation>
    <scope>NUCLEOTIDE SEQUENCE</scope>
</reference>
<feature type="domain" description="Carbohydrate kinase PfkB" evidence="12">
    <location>
        <begin position="2"/>
        <end position="239"/>
    </location>
</feature>
<gene>
    <name evidence="14" type="primary">rfaE</name>
    <name evidence="14" type="ORF">CARN6_0152</name>
</gene>
<dbReference type="EMBL" id="CABQ01000032">
    <property type="protein sequence ID" value="CBI06872.1"/>
    <property type="molecule type" value="Genomic_DNA"/>
</dbReference>
<dbReference type="PANTHER" id="PTHR46969">
    <property type="entry name" value="BIFUNCTIONAL PROTEIN HLDE"/>
    <property type="match status" value="1"/>
</dbReference>
<organism evidence="14">
    <name type="scientific">mine drainage metagenome</name>
    <dbReference type="NCBI Taxonomy" id="410659"/>
    <lineage>
        <taxon>unclassified sequences</taxon>
        <taxon>metagenomes</taxon>
        <taxon>ecological metagenomes</taxon>
    </lineage>
</organism>
<dbReference type="Gene3D" id="3.40.1190.20">
    <property type="match status" value="1"/>
</dbReference>
<evidence type="ECO:0000256" key="5">
    <source>
        <dbReference type="ARBA" id="ARBA00022695"/>
    </source>
</evidence>
<keyword evidence="8" id="KW-0067">ATP-binding</keyword>
<accession>E6QI07</accession>
<feature type="domain" description="Cytidyltransferase-like" evidence="13">
    <location>
        <begin position="284"/>
        <end position="391"/>
    </location>
</feature>
<dbReference type="InterPro" id="IPR011914">
    <property type="entry name" value="RfaE_dom_II"/>
</dbReference>
<dbReference type="GO" id="GO:0005524">
    <property type="term" value="F:ATP binding"/>
    <property type="evidence" value="ECO:0007669"/>
    <property type="project" value="UniProtKB-KW"/>
</dbReference>
<dbReference type="Pfam" id="PF00294">
    <property type="entry name" value="PfkB"/>
    <property type="match status" value="1"/>
</dbReference>
<dbReference type="Pfam" id="PF01467">
    <property type="entry name" value="CTP_transf_like"/>
    <property type="match status" value="1"/>
</dbReference>
<dbReference type="InterPro" id="IPR014729">
    <property type="entry name" value="Rossmann-like_a/b/a_fold"/>
</dbReference>
<evidence type="ECO:0000256" key="6">
    <source>
        <dbReference type="ARBA" id="ARBA00022741"/>
    </source>
</evidence>
<dbReference type="InterPro" id="IPR011913">
    <property type="entry name" value="RfaE_dom_I"/>
</dbReference>
<name>E6QI07_9ZZZZ</name>
<evidence type="ECO:0000256" key="8">
    <source>
        <dbReference type="ARBA" id="ARBA00022840"/>
    </source>
</evidence>
<proteinExistence type="predicted"/>
<evidence type="ECO:0000256" key="11">
    <source>
        <dbReference type="ARBA" id="ARBA00047428"/>
    </source>
</evidence>
<dbReference type="InterPro" id="IPR011611">
    <property type="entry name" value="PfkB_dom"/>
</dbReference>
<keyword evidence="5 14" id="KW-0548">Nucleotidyltransferase</keyword>
<comment type="function">
    <text evidence="1">Catalyzes the phosphorylation of D-glycero-D-manno-heptose 7-phosphate at the C-1 position to selectively form D-glycero-beta-D-manno-heptose-1,7-bisphosphate.</text>
</comment>
<dbReference type="GO" id="GO:0033785">
    <property type="term" value="F:heptose 7-phosphate kinase activity"/>
    <property type="evidence" value="ECO:0007669"/>
    <property type="project" value="TreeGrafter"/>
</dbReference>
<dbReference type="CDD" id="cd01172">
    <property type="entry name" value="RfaE_like"/>
    <property type="match status" value="1"/>
</dbReference>
<evidence type="ECO:0000259" key="12">
    <source>
        <dbReference type="Pfam" id="PF00294"/>
    </source>
</evidence>
<protein>
    <recommendedName>
        <fullName evidence="3">D-glycero-beta-D-manno-heptose 1-phosphate adenylyltransferase</fullName>
        <ecNumber evidence="3">2.7.7.70</ecNumber>
    </recommendedName>
</protein>
<dbReference type="InterPro" id="IPR029056">
    <property type="entry name" value="Ribokinase-like"/>
</dbReference>
<dbReference type="NCBIfam" id="TIGR02199">
    <property type="entry name" value="rfaE_dom_II"/>
    <property type="match status" value="1"/>
</dbReference>
<comment type="catalytic activity">
    <reaction evidence="11">
        <text>D-glycero-beta-D-manno-heptose 1-phosphate + ATP + H(+) = ADP-D-glycero-beta-D-manno-heptose + diphosphate</text>
        <dbReference type="Rhea" id="RHEA:27465"/>
        <dbReference type="ChEBI" id="CHEBI:15378"/>
        <dbReference type="ChEBI" id="CHEBI:30616"/>
        <dbReference type="ChEBI" id="CHEBI:33019"/>
        <dbReference type="ChEBI" id="CHEBI:59967"/>
        <dbReference type="ChEBI" id="CHEBI:61593"/>
        <dbReference type="EC" id="2.7.7.70"/>
    </reaction>
</comment>
<evidence type="ECO:0000259" key="13">
    <source>
        <dbReference type="Pfam" id="PF01467"/>
    </source>
</evidence>
<keyword evidence="7 14" id="KW-0418">Kinase</keyword>
<sequence length="415" mass="44751">MVLAGFSGDDDNERSLAEHLRSNGIEPALVANRAFPTITKLRILGGRQQMLRLDSERLGERPDDDYNRLLDLVLAQLPTCDAVVLSDYAKGVLTAKVCQRVIEAARAAQIPVLVDPKSSDFSRYRGATTICPNLGELAAATREDSRDTTRLLEAGKRMVTDFALEFLTATLSEKGIALVRADGYQIEPAVARQVFDVSGAGDTVIAVLALGLASGFEPETAIQLANIAAGIVVGKVGTVPVEKHELLAALAPDLALHAEEKVIALDELTSRVAMWRANRERVSFTNGCFDLLHVGHITVLEQARRTGDRLIVAINSDASVSRLKGPTRPIVGQRERARVLAALACVDAVVVFDEETPMNLIRATRPDVLVKGGDYNIDTVVGAEEVQSWGGVVRIVPTVEGHSTTRLIERGARRG</sequence>
<dbReference type="SUPFAM" id="SSF53613">
    <property type="entry name" value="Ribokinase-like"/>
    <property type="match status" value="1"/>
</dbReference>
<keyword evidence="10" id="KW-0119">Carbohydrate metabolism</keyword>
<dbReference type="GO" id="GO:0016773">
    <property type="term" value="F:phosphotransferase activity, alcohol group as acceptor"/>
    <property type="evidence" value="ECO:0007669"/>
    <property type="project" value="InterPro"/>
</dbReference>
<keyword evidence="9" id="KW-0511">Multifunctional enzyme</keyword>
<evidence type="ECO:0000256" key="7">
    <source>
        <dbReference type="ARBA" id="ARBA00022777"/>
    </source>
</evidence>
<comment type="caution">
    <text evidence="14">The sequence shown here is derived from an EMBL/GenBank/DDBJ whole genome shotgun (WGS) entry which is preliminary data.</text>
</comment>
<evidence type="ECO:0000256" key="3">
    <source>
        <dbReference type="ARBA" id="ARBA00012519"/>
    </source>
</evidence>
<evidence type="ECO:0000256" key="9">
    <source>
        <dbReference type="ARBA" id="ARBA00023268"/>
    </source>
</evidence>
<dbReference type="EC" id="2.7.7.70" evidence="3"/>
<evidence type="ECO:0000256" key="10">
    <source>
        <dbReference type="ARBA" id="ARBA00023277"/>
    </source>
</evidence>
<keyword evidence="4 14" id="KW-0808">Transferase</keyword>
<dbReference type="NCBIfam" id="TIGR00125">
    <property type="entry name" value="cyt_tran_rel"/>
    <property type="match status" value="1"/>
</dbReference>
<dbReference type="PANTHER" id="PTHR46969:SF1">
    <property type="entry name" value="BIFUNCTIONAL PROTEIN HLDE"/>
    <property type="match status" value="1"/>
</dbReference>
<evidence type="ECO:0000256" key="2">
    <source>
        <dbReference type="ARBA" id="ARBA00003753"/>
    </source>
</evidence>
<comment type="function">
    <text evidence="2">Catalyzes the ADP transfer from ATP to D-glycero-beta-D-manno-heptose 1-phosphate, yielding ADP-D-glycero-beta-D-manno-heptose.</text>
</comment>
<evidence type="ECO:0000313" key="14">
    <source>
        <dbReference type="EMBL" id="CBI06872.1"/>
    </source>
</evidence>
<dbReference type="Gene3D" id="3.40.50.620">
    <property type="entry name" value="HUPs"/>
    <property type="match status" value="1"/>
</dbReference>
<evidence type="ECO:0000256" key="1">
    <source>
        <dbReference type="ARBA" id="ARBA00002319"/>
    </source>
</evidence>
<dbReference type="AlphaFoldDB" id="E6QI07"/>
<keyword evidence="6" id="KW-0547">Nucleotide-binding</keyword>